<dbReference type="OrthoDB" id="9805663at2"/>
<evidence type="ECO:0000259" key="2">
    <source>
        <dbReference type="SMART" id="SM00829"/>
    </source>
</evidence>
<dbReference type="PANTHER" id="PTHR43205">
    <property type="entry name" value="PROSTAGLANDIN REDUCTASE"/>
    <property type="match status" value="1"/>
</dbReference>
<organism evidence="3 4">
    <name type="scientific">Muricoccus roseus</name>
    <dbReference type="NCBI Taxonomy" id="198092"/>
    <lineage>
        <taxon>Bacteria</taxon>
        <taxon>Pseudomonadati</taxon>
        <taxon>Pseudomonadota</taxon>
        <taxon>Alphaproteobacteria</taxon>
        <taxon>Acetobacterales</taxon>
        <taxon>Roseomonadaceae</taxon>
        <taxon>Muricoccus</taxon>
    </lineage>
</organism>
<dbReference type="PANTHER" id="PTHR43205:SF7">
    <property type="entry name" value="PROSTAGLANDIN REDUCTASE 1"/>
    <property type="match status" value="1"/>
</dbReference>
<dbReference type="SMART" id="SM00829">
    <property type="entry name" value="PKS_ER"/>
    <property type="match status" value="1"/>
</dbReference>
<evidence type="ECO:0000313" key="4">
    <source>
        <dbReference type="Proteomes" id="UP000184387"/>
    </source>
</evidence>
<keyword evidence="1" id="KW-0560">Oxidoreductase</keyword>
<dbReference type="Gene3D" id="3.90.180.10">
    <property type="entry name" value="Medium-chain alcohol dehydrogenases, catalytic domain"/>
    <property type="match status" value="1"/>
</dbReference>
<dbReference type="InterPro" id="IPR041694">
    <property type="entry name" value="ADH_N_2"/>
</dbReference>
<accession>A0A1M6EFN9</accession>
<protein>
    <recommendedName>
        <fullName evidence="2">Enoyl reductase (ER) domain-containing protein</fullName>
    </recommendedName>
</protein>
<evidence type="ECO:0000256" key="1">
    <source>
        <dbReference type="ARBA" id="ARBA00023002"/>
    </source>
</evidence>
<feature type="domain" description="Enoyl reductase (ER)" evidence="2">
    <location>
        <begin position="16"/>
        <end position="330"/>
    </location>
</feature>
<dbReference type="SUPFAM" id="SSF51735">
    <property type="entry name" value="NAD(P)-binding Rossmann-fold domains"/>
    <property type="match status" value="1"/>
</dbReference>
<dbReference type="STRING" id="198092.SAMN02745194_01227"/>
<sequence>MAESNLRVLLRARPEGAVEHGHFELREEALPSPRPGEALLRNRFLSLDPYMRGRMSAAKSYSAPVELGAVMEGQAVAQVVEDPTGRFRAGDWVLGGQGWQRFSAVPAGQLRKLDPDAAPVTTALGVLGMPGTTAWVGVTEIAPPRPGETFVVSAASGAVGGVAGQIARRMGAKVVGIAGGAEKCAFVREELGFPVCVDHRAPHFAEQLAAACPDGIDGYFENVGGAVQRAVWPLLNDFARVAFCGMVAEYNDAEPAPGPNLMQVVRKRLKLQGFIVRDHPRAFADWPRIGGAWLREGALKYREDVVRGLENAPEAFIGLLAGKNFGKLIIEVT</sequence>
<dbReference type="RefSeq" id="WP_073132621.1">
    <property type="nucleotide sequence ID" value="NZ_FQZF01000005.1"/>
</dbReference>
<gene>
    <name evidence="3" type="ORF">SAMN02745194_01227</name>
</gene>
<dbReference type="Gene3D" id="3.40.50.720">
    <property type="entry name" value="NAD(P)-binding Rossmann-like Domain"/>
    <property type="match status" value="1"/>
</dbReference>
<dbReference type="EMBL" id="FQZF01000005">
    <property type="protein sequence ID" value="SHI84284.1"/>
    <property type="molecule type" value="Genomic_DNA"/>
</dbReference>
<dbReference type="Pfam" id="PF16884">
    <property type="entry name" value="ADH_N_2"/>
    <property type="match status" value="1"/>
</dbReference>
<proteinExistence type="predicted"/>
<dbReference type="InterPro" id="IPR013149">
    <property type="entry name" value="ADH-like_C"/>
</dbReference>
<evidence type="ECO:0000313" key="3">
    <source>
        <dbReference type="EMBL" id="SHI84284.1"/>
    </source>
</evidence>
<dbReference type="FunFam" id="3.40.50.720:FF:000121">
    <property type="entry name" value="Prostaglandin reductase 2"/>
    <property type="match status" value="1"/>
</dbReference>
<dbReference type="InterPro" id="IPR045010">
    <property type="entry name" value="MDR_fam"/>
</dbReference>
<dbReference type="InterPro" id="IPR011032">
    <property type="entry name" value="GroES-like_sf"/>
</dbReference>
<dbReference type="Pfam" id="PF00107">
    <property type="entry name" value="ADH_zinc_N"/>
    <property type="match status" value="1"/>
</dbReference>
<name>A0A1M6EFN9_9PROT</name>
<dbReference type="InterPro" id="IPR036291">
    <property type="entry name" value="NAD(P)-bd_dom_sf"/>
</dbReference>
<keyword evidence="4" id="KW-1185">Reference proteome</keyword>
<dbReference type="SUPFAM" id="SSF50129">
    <property type="entry name" value="GroES-like"/>
    <property type="match status" value="2"/>
</dbReference>
<dbReference type="AlphaFoldDB" id="A0A1M6EFN9"/>
<dbReference type="Proteomes" id="UP000184387">
    <property type="component" value="Unassembled WGS sequence"/>
</dbReference>
<dbReference type="GO" id="GO:0016628">
    <property type="term" value="F:oxidoreductase activity, acting on the CH-CH group of donors, NAD or NADP as acceptor"/>
    <property type="evidence" value="ECO:0007669"/>
    <property type="project" value="InterPro"/>
</dbReference>
<dbReference type="InterPro" id="IPR020843">
    <property type="entry name" value="ER"/>
</dbReference>
<reference evidence="3 4" key="1">
    <citation type="submission" date="2016-11" db="EMBL/GenBank/DDBJ databases">
        <authorList>
            <person name="Jaros S."/>
            <person name="Januszkiewicz K."/>
            <person name="Wedrychowicz H."/>
        </authorList>
    </citation>
    <scope>NUCLEOTIDE SEQUENCE [LARGE SCALE GENOMIC DNA]</scope>
    <source>
        <strain evidence="3 4">DSM 14916</strain>
    </source>
</reference>
<dbReference type="CDD" id="cd05288">
    <property type="entry name" value="PGDH"/>
    <property type="match status" value="1"/>
</dbReference>